<proteinExistence type="predicted"/>
<evidence type="ECO:0000313" key="3">
    <source>
        <dbReference type="EMBL" id="RKP58522.1"/>
    </source>
</evidence>
<evidence type="ECO:0000313" key="4">
    <source>
        <dbReference type="Proteomes" id="UP000270342"/>
    </source>
</evidence>
<sequence length="90" mass="9854">MPENIMNTLKTATARLAQLTPQGRLRWLKLSVYGLVFLLPFGMAMLALLVYLERRSRVAGADSGVEPSASAPSSAKPRRAALPHYCSNRP</sequence>
<accession>A0A494Y741</accession>
<gene>
    <name evidence="3" type="ORF">D7S86_00780</name>
</gene>
<protein>
    <submittedName>
        <fullName evidence="3">Uncharacterized protein</fullName>
    </submittedName>
</protein>
<keyword evidence="2" id="KW-0472">Membrane</keyword>
<keyword evidence="2" id="KW-0812">Transmembrane</keyword>
<reference evidence="3 4" key="1">
    <citation type="submission" date="2018-10" db="EMBL/GenBank/DDBJ databases">
        <title>Robbsia sp. DHC34, isolated from soil.</title>
        <authorList>
            <person name="Gao Z.-H."/>
            <person name="Qiu L.-H."/>
        </authorList>
    </citation>
    <scope>NUCLEOTIDE SEQUENCE [LARGE SCALE GENOMIC DNA]</scope>
    <source>
        <strain evidence="3 4">DHC34</strain>
    </source>
</reference>
<dbReference type="Proteomes" id="UP000270342">
    <property type="component" value="Unassembled WGS sequence"/>
</dbReference>
<feature type="region of interest" description="Disordered" evidence="1">
    <location>
        <begin position="61"/>
        <end position="90"/>
    </location>
</feature>
<keyword evidence="4" id="KW-1185">Reference proteome</keyword>
<evidence type="ECO:0000256" key="1">
    <source>
        <dbReference type="SAM" id="MobiDB-lite"/>
    </source>
</evidence>
<comment type="caution">
    <text evidence="3">The sequence shown here is derived from an EMBL/GenBank/DDBJ whole genome shotgun (WGS) entry which is preliminary data.</text>
</comment>
<organism evidence="3 4">
    <name type="scientific">Pararobbsia silviterrae</name>
    <dbReference type="NCBI Taxonomy" id="1792498"/>
    <lineage>
        <taxon>Bacteria</taxon>
        <taxon>Pseudomonadati</taxon>
        <taxon>Pseudomonadota</taxon>
        <taxon>Betaproteobacteria</taxon>
        <taxon>Burkholderiales</taxon>
        <taxon>Burkholderiaceae</taxon>
        <taxon>Pararobbsia</taxon>
    </lineage>
</organism>
<feature type="transmembrane region" description="Helical" evidence="2">
    <location>
        <begin position="30"/>
        <end position="52"/>
    </location>
</feature>
<dbReference type="AlphaFoldDB" id="A0A494Y741"/>
<evidence type="ECO:0000256" key="2">
    <source>
        <dbReference type="SAM" id="Phobius"/>
    </source>
</evidence>
<keyword evidence="2" id="KW-1133">Transmembrane helix</keyword>
<dbReference type="EMBL" id="RBZU01000001">
    <property type="protein sequence ID" value="RKP58522.1"/>
    <property type="molecule type" value="Genomic_DNA"/>
</dbReference>
<name>A0A494Y741_9BURK</name>